<accession>A0A7T0C2G4</accession>
<proteinExistence type="predicted"/>
<evidence type="ECO:0000313" key="1">
    <source>
        <dbReference type="EMBL" id="QPJ65303.1"/>
    </source>
</evidence>
<gene>
    <name evidence="1" type="ORF">G3M78_07835</name>
</gene>
<dbReference type="InterPro" id="IPR036514">
    <property type="entry name" value="SGNH_hydro_sf"/>
</dbReference>
<dbReference type="EMBL" id="CP048620">
    <property type="protein sequence ID" value="QPJ65303.1"/>
    <property type="molecule type" value="Genomic_DNA"/>
</dbReference>
<dbReference type="Proteomes" id="UP000594464">
    <property type="component" value="Chromosome"/>
</dbReference>
<dbReference type="KEGG" id="nva:G3M78_07835"/>
<dbReference type="AlphaFoldDB" id="A0A7T0C2G4"/>
<reference evidence="2" key="1">
    <citation type="submission" date="2020-02" db="EMBL/GenBank/DDBJ databases">
        <title>Genomic and physiological characterization of two novel Nitrospinaceae genera.</title>
        <authorList>
            <person name="Mueller A.J."/>
            <person name="Jung M.-Y."/>
            <person name="Strachan C.R."/>
            <person name="Herbold C.W."/>
            <person name="Kirkegaard R.H."/>
            <person name="Daims H."/>
        </authorList>
    </citation>
    <scope>NUCLEOTIDE SEQUENCE [LARGE SCALE GENOMIC DNA]</scope>
</reference>
<dbReference type="Gene3D" id="3.40.50.1110">
    <property type="entry name" value="SGNH hydrolase"/>
    <property type="match status" value="1"/>
</dbReference>
<sequence length="636" mass="73584">MKNFLIVVVATLCSLLVSELLIRQIDGYIPFSMRLQLSSSLVDKETLHSQKLINFAKSISNNEHINPEWILSVPEDFLKRLDNEPIMPELLARRDALASEGPIVSEWTYQVFNKNFLVKTFCGLTDFGVWRDIYFDRFSKIKSIYTFNPLTETHLPQFRNFPNFKTPHRKIHNKYGWRGVDIEVNKPPRTIRIAFLGASTTYGATKFSYPELVGHWLNLWAQSRQLDIKFEVMNTGRNGIDSQGIKEILYQEVLPFEPDMVVYFEGINQFNYLEWIQFAGTSKPAPYKIDFEIMAPEQKSKYSAIVNRVLELLNPTTLRELPKQKHTLTIPDDLDTKNPDILDPSLNQNNKLILDDLKEMNAEIKKINSSLIMASFIMLAEDGLKLDPVKHKDIHRYLNEVLKPYTYSELRQLMDFQNRLTRSFSKTNDLEFIDVASDFPMDPDLFLDAVHTNPDGTTFKAWTFFSKLIPIIQSKLDSGALPKPDQNDDIGVEDRFDVHTVEFDKIKCDYKYKNLSLPEFTRWRIQAKENQHKNKISADKLTLYGDSSQLGYQIMSPNVAVQKNTIYQVNIELKVLKGQVCLGVLDETSNWLLIPQCSLNRKLLFDSKNNRSIQLVASNNFYDQPAENTIFEMSIP</sequence>
<protein>
    <recommendedName>
        <fullName evidence="3">SGNH/GDSL hydrolase family protein</fullName>
    </recommendedName>
</protein>
<dbReference type="GO" id="GO:0016788">
    <property type="term" value="F:hydrolase activity, acting on ester bonds"/>
    <property type="evidence" value="ECO:0007669"/>
    <property type="project" value="UniProtKB-ARBA"/>
</dbReference>
<evidence type="ECO:0000313" key="2">
    <source>
        <dbReference type="Proteomes" id="UP000594464"/>
    </source>
</evidence>
<dbReference type="SUPFAM" id="SSF52266">
    <property type="entry name" value="SGNH hydrolase"/>
    <property type="match status" value="1"/>
</dbReference>
<evidence type="ECO:0008006" key="3">
    <source>
        <dbReference type="Google" id="ProtNLM"/>
    </source>
</evidence>
<name>A0A7T0C2G4_9BACT</name>
<organism evidence="1 2">
    <name type="scientific">Candidatus Nitrohelix vancouverensis</name>
    <dbReference type="NCBI Taxonomy" id="2705534"/>
    <lineage>
        <taxon>Bacteria</taxon>
        <taxon>Pseudomonadati</taxon>
        <taxon>Nitrospinota/Tectimicrobiota group</taxon>
        <taxon>Nitrospinota</taxon>
        <taxon>Nitrospinia</taxon>
        <taxon>Nitrospinales</taxon>
        <taxon>Nitrospinaceae</taxon>
        <taxon>Candidatus Nitrohelix</taxon>
    </lineage>
</organism>